<proteinExistence type="predicted"/>
<evidence type="ECO:0000313" key="1">
    <source>
        <dbReference type="EMBL" id="KKM97698.1"/>
    </source>
</evidence>
<dbReference type="EMBL" id="LAZR01005716">
    <property type="protein sequence ID" value="KKM97698.1"/>
    <property type="molecule type" value="Genomic_DNA"/>
</dbReference>
<accession>A0A0F9LWB3</accession>
<dbReference type="AlphaFoldDB" id="A0A0F9LWB3"/>
<name>A0A0F9LWB3_9ZZZZ</name>
<comment type="caution">
    <text evidence="1">The sequence shown here is derived from an EMBL/GenBank/DDBJ whole genome shotgun (WGS) entry which is preliminary data.</text>
</comment>
<protein>
    <submittedName>
        <fullName evidence="1">Uncharacterized protein</fullName>
    </submittedName>
</protein>
<sequence length="106" mass="11902">MSKIIIYKNDLPLCTGRLIGFIDDEECRAVINSPDAGKKIFTSVDISMDSVTSDCYGKRFVVATSDYGDTTRKVFVSPIIKYMSYMGASKKFRCEDDSDYAVKKII</sequence>
<gene>
    <name evidence="1" type="ORF">LCGC14_1165400</name>
</gene>
<organism evidence="1">
    <name type="scientific">marine sediment metagenome</name>
    <dbReference type="NCBI Taxonomy" id="412755"/>
    <lineage>
        <taxon>unclassified sequences</taxon>
        <taxon>metagenomes</taxon>
        <taxon>ecological metagenomes</taxon>
    </lineage>
</organism>
<reference evidence="1" key="1">
    <citation type="journal article" date="2015" name="Nature">
        <title>Complex archaea that bridge the gap between prokaryotes and eukaryotes.</title>
        <authorList>
            <person name="Spang A."/>
            <person name="Saw J.H."/>
            <person name="Jorgensen S.L."/>
            <person name="Zaremba-Niedzwiedzka K."/>
            <person name="Martijn J."/>
            <person name="Lind A.E."/>
            <person name="van Eijk R."/>
            <person name="Schleper C."/>
            <person name="Guy L."/>
            <person name="Ettema T.J."/>
        </authorList>
    </citation>
    <scope>NUCLEOTIDE SEQUENCE</scope>
</reference>